<evidence type="ECO:0000256" key="2">
    <source>
        <dbReference type="ARBA" id="ARBA00022723"/>
    </source>
</evidence>
<dbReference type="PANTHER" id="PTHR10120">
    <property type="entry name" value="CAAX PRENYL PROTEASE 1"/>
    <property type="match status" value="1"/>
</dbReference>
<feature type="transmembrane region" description="Helical" evidence="9">
    <location>
        <begin position="110"/>
        <end position="136"/>
    </location>
</feature>
<feature type="active site" description="Proton donor" evidence="6">
    <location>
        <position position="326"/>
    </location>
</feature>
<dbReference type="GO" id="GO:0004222">
    <property type="term" value="F:metalloendopeptidase activity"/>
    <property type="evidence" value="ECO:0007669"/>
    <property type="project" value="InterPro"/>
</dbReference>
<evidence type="ECO:0000256" key="8">
    <source>
        <dbReference type="RuleBase" id="RU003983"/>
    </source>
</evidence>
<keyword evidence="5 8" id="KW-0482">Metalloprotease</keyword>
<keyword evidence="9" id="KW-1133">Transmembrane helix</keyword>
<evidence type="ECO:0000259" key="11">
    <source>
        <dbReference type="Pfam" id="PF16491"/>
    </source>
</evidence>
<feature type="transmembrane region" description="Helical" evidence="9">
    <location>
        <begin position="294"/>
        <end position="314"/>
    </location>
</feature>
<accession>A0A7W6EV24</accession>
<comment type="similarity">
    <text evidence="8">Belongs to the peptidase M48 family.</text>
</comment>
<keyword evidence="3 8" id="KW-0378">Hydrolase</keyword>
<evidence type="ECO:0000256" key="5">
    <source>
        <dbReference type="ARBA" id="ARBA00023049"/>
    </source>
</evidence>
<protein>
    <submittedName>
        <fullName evidence="12">STE24 endopeptidase</fullName>
        <ecNumber evidence="12">3.4.24.84</ecNumber>
    </submittedName>
</protein>
<dbReference type="Gene3D" id="3.30.2010.10">
    <property type="entry name" value="Metalloproteases ('zincins'), catalytic domain"/>
    <property type="match status" value="1"/>
</dbReference>
<keyword evidence="13" id="KW-1185">Reference proteome</keyword>
<evidence type="ECO:0000256" key="1">
    <source>
        <dbReference type="ARBA" id="ARBA00022670"/>
    </source>
</evidence>
<dbReference type="Proteomes" id="UP000562395">
    <property type="component" value="Unassembled WGS sequence"/>
</dbReference>
<comment type="cofactor">
    <cofactor evidence="7 8">
        <name>Zn(2+)</name>
        <dbReference type="ChEBI" id="CHEBI:29105"/>
    </cofactor>
    <text evidence="7 8">Binds 1 zinc ion per subunit.</text>
</comment>
<gene>
    <name evidence="12" type="ORF">GGQ88_000987</name>
</gene>
<dbReference type="Pfam" id="PF01435">
    <property type="entry name" value="Peptidase_M48"/>
    <property type="match status" value="1"/>
</dbReference>
<evidence type="ECO:0000256" key="9">
    <source>
        <dbReference type="SAM" id="Phobius"/>
    </source>
</evidence>
<evidence type="ECO:0000313" key="13">
    <source>
        <dbReference type="Proteomes" id="UP000562395"/>
    </source>
</evidence>
<keyword evidence="9" id="KW-0472">Membrane</keyword>
<evidence type="ECO:0000256" key="7">
    <source>
        <dbReference type="PIRSR" id="PIRSR627057-2"/>
    </source>
</evidence>
<keyword evidence="2 7" id="KW-0479">Metal-binding</keyword>
<dbReference type="InterPro" id="IPR001915">
    <property type="entry name" value="Peptidase_M48"/>
</dbReference>
<dbReference type="CDD" id="cd07343">
    <property type="entry name" value="M48A_Zmpste24p_like"/>
    <property type="match status" value="1"/>
</dbReference>
<comment type="caution">
    <text evidence="12">The sequence shown here is derived from an EMBL/GenBank/DDBJ whole genome shotgun (WGS) entry which is preliminary data.</text>
</comment>
<feature type="transmembrane region" description="Helical" evidence="9">
    <location>
        <begin position="143"/>
        <end position="166"/>
    </location>
</feature>
<feature type="transmembrane region" description="Helical" evidence="9">
    <location>
        <begin position="255"/>
        <end position="273"/>
    </location>
</feature>
<reference evidence="12 13" key="1">
    <citation type="submission" date="2020-08" db="EMBL/GenBank/DDBJ databases">
        <title>Genomic Encyclopedia of Type Strains, Phase IV (KMG-IV): sequencing the most valuable type-strain genomes for metagenomic binning, comparative biology and taxonomic classification.</title>
        <authorList>
            <person name="Goeker M."/>
        </authorList>
    </citation>
    <scope>NUCLEOTIDE SEQUENCE [LARGE SCALE GENOMIC DNA]</scope>
    <source>
        <strain evidence="12 13">DSM 14552</strain>
    </source>
</reference>
<dbReference type="AlphaFoldDB" id="A0A7W6EV24"/>
<feature type="active site" evidence="6">
    <location>
        <position position="246"/>
    </location>
</feature>
<name>A0A7W6EV24_9SPHN</name>
<dbReference type="GO" id="GO:0071586">
    <property type="term" value="P:CAAX-box protein processing"/>
    <property type="evidence" value="ECO:0007669"/>
    <property type="project" value="InterPro"/>
</dbReference>
<evidence type="ECO:0000256" key="4">
    <source>
        <dbReference type="ARBA" id="ARBA00022833"/>
    </source>
</evidence>
<proteinExistence type="inferred from homology"/>
<keyword evidence="4 7" id="KW-0862">Zinc</keyword>
<dbReference type="RefSeq" id="WP_183612020.1">
    <property type="nucleotide sequence ID" value="NZ_JACICY010000002.1"/>
</dbReference>
<evidence type="ECO:0000256" key="3">
    <source>
        <dbReference type="ARBA" id="ARBA00022801"/>
    </source>
</evidence>
<keyword evidence="9" id="KW-0812">Transmembrane</keyword>
<evidence type="ECO:0000259" key="10">
    <source>
        <dbReference type="Pfam" id="PF01435"/>
    </source>
</evidence>
<dbReference type="InterPro" id="IPR027057">
    <property type="entry name" value="CAXX_Prtase_1"/>
</dbReference>
<dbReference type="Pfam" id="PF16491">
    <property type="entry name" value="Peptidase_M48_N"/>
    <property type="match status" value="1"/>
</dbReference>
<feature type="domain" description="Peptidase M48" evidence="10">
    <location>
        <begin position="180"/>
        <end position="378"/>
    </location>
</feature>
<dbReference type="InterPro" id="IPR032456">
    <property type="entry name" value="Peptidase_M48_N"/>
</dbReference>
<evidence type="ECO:0000256" key="6">
    <source>
        <dbReference type="PIRSR" id="PIRSR627057-1"/>
    </source>
</evidence>
<feature type="transmembrane region" description="Helical" evidence="9">
    <location>
        <begin position="32"/>
        <end position="49"/>
    </location>
</feature>
<feature type="binding site" evidence="7">
    <location>
        <position position="245"/>
    </location>
    <ligand>
        <name>Zn(2+)</name>
        <dbReference type="ChEBI" id="CHEBI:29105"/>
        <note>catalytic</note>
    </ligand>
</feature>
<evidence type="ECO:0000313" key="12">
    <source>
        <dbReference type="EMBL" id="MBB3859726.1"/>
    </source>
</evidence>
<keyword evidence="1 8" id="KW-0645">Protease</keyword>
<dbReference type="EC" id="3.4.24.84" evidence="12"/>
<feature type="binding site" evidence="7">
    <location>
        <position position="249"/>
    </location>
    <ligand>
        <name>Zn(2+)</name>
        <dbReference type="ChEBI" id="CHEBI:29105"/>
        <note>catalytic</note>
    </ligand>
</feature>
<sequence>MIDPVAEATRLVDSLGAEQLEKAAAYTRGNEVLLVIGLGVTLLVAWLIVRSRVLDRVAGKVLGRKRFLATFAVCFTFFIVEALITLPWTIWTDWSRERSYGLSDQPLGDFLSQMALSTAIGAVLGSLFLVGVYALIRRAGKRWWAWGGAFAGVVAVIMLLAGPPLIEPLFNTYIPVPAGPVRASLEQIADDVGIPHDRIFLYDGSRQSDRFTANVSGIGPAARIAISDVAMKSASLDEVRAVTGHEAGHYQLGHIWRQVILLPLLAVLVLFAIDRLFPRVAAAMGSRATLGDPVGLPVFMVLAAIAGFLANPVLNAFSRAAETEADAYSMEHVGLPDAMASALLKTAEYRYPRPHPIEEALFYTHPSVERRVLRAMEWKAQHQSGQPAAAR</sequence>
<organism evidence="12 13">
    <name type="scientific">Novosphingobium hassiacum</name>
    <dbReference type="NCBI Taxonomy" id="173676"/>
    <lineage>
        <taxon>Bacteria</taxon>
        <taxon>Pseudomonadati</taxon>
        <taxon>Pseudomonadota</taxon>
        <taxon>Alphaproteobacteria</taxon>
        <taxon>Sphingomonadales</taxon>
        <taxon>Sphingomonadaceae</taxon>
        <taxon>Novosphingobium</taxon>
    </lineage>
</organism>
<feature type="transmembrane region" description="Helical" evidence="9">
    <location>
        <begin position="69"/>
        <end position="90"/>
    </location>
</feature>
<dbReference type="GO" id="GO:0046872">
    <property type="term" value="F:metal ion binding"/>
    <property type="evidence" value="ECO:0007669"/>
    <property type="project" value="UniProtKB-KW"/>
</dbReference>
<dbReference type="EMBL" id="JACICY010000002">
    <property type="protein sequence ID" value="MBB3859726.1"/>
    <property type="molecule type" value="Genomic_DNA"/>
</dbReference>
<feature type="binding site" evidence="7">
    <location>
        <position position="322"/>
    </location>
    <ligand>
        <name>Zn(2+)</name>
        <dbReference type="ChEBI" id="CHEBI:29105"/>
        <note>catalytic</note>
    </ligand>
</feature>
<feature type="domain" description="CAAX prenyl protease 1 N-terminal" evidence="11">
    <location>
        <begin position="11"/>
        <end position="172"/>
    </location>
</feature>